<keyword evidence="1" id="KW-0802">TPR repeat</keyword>
<dbReference type="InterPro" id="IPR019734">
    <property type="entry name" value="TPR_rpt"/>
</dbReference>
<evidence type="ECO:0008006" key="4">
    <source>
        <dbReference type="Google" id="ProtNLM"/>
    </source>
</evidence>
<name>A0AA43H1Y4_9CYAN</name>
<dbReference type="SUPFAM" id="SSF48452">
    <property type="entry name" value="TPR-like"/>
    <property type="match status" value="1"/>
</dbReference>
<dbReference type="EMBL" id="JANQDL010000105">
    <property type="protein sequence ID" value="MDH6065345.1"/>
    <property type="molecule type" value="Genomic_DNA"/>
</dbReference>
<gene>
    <name evidence="2" type="ORF">NWP23_16600</name>
</gene>
<dbReference type="Proteomes" id="UP001159370">
    <property type="component" value="Unassembled WGS sequence"/>
</dbReference>
<dbReference type="PANTHER" id="PTHR47908">
    <property type="match status" value="1"/>
</dbReference>
<dbReference type="Gene3D" id="1.25.40.10">
    <property type="entry name" value="Tetratricopeptide repeat domain"/>
    <property type="match status" value="1"/>
</dbReference>
<accession>A0AA43H1Y4</accession>
<reference evidence="2 3" key="1">
    <citation type="journal article" date="2023" name="J. Phycol.">
        <title>Chrysosporum ovalisporum is synonymous with the true-branching cyanobacterium Umezakia natans (Nostocales/Aphanizomenonaceae).</title>
        <authorList>
            <person name="McGregor G.B."/>
            <person name="Sendall B.C."/>
            <person name="Niiyama Y."/>
            <person name="Tuji A."/>
            <person name="Willis A."/>
        </authorList>
    </citation>
    <scope>NUCLEOTIDE SEQUENCE [LARGE SCALE GENOMIC DNA]</scope>
    <source>
        <strain evidence="2 3">FSS-62</strain>
    </source>
</reference>
<comment type="caution">
    <text evidence="2">The sequence shown here is derived from an EMBL/GenBank/DDBJ whole genome shotgun (WGS) entry which is preliminary data.</text>
</comment>
<protein>
    <recommendedName>
        <fullName evidence="4">Tetratricopeptide repeat protein</fullName>
    </recommendedName>
</protein>
<dbReference type="InterPro" id="IPR011990">
    <property type="entry name" value="TPR-like_helical_dom_sf"/>
</dbReference>
<proteinExistence type="predicted"/>
<dbReference type="AlphaFoldDB" id="A0AA43H1Y4"/>
<sequence length="207" mass="24192">MNSTNLLEQKLARWQEIISNNPHDPKAYVQRGMVHFQLANIHASIADFDNAEKLEPRLTPYLWQRGLSYYYAGRFAEGAGQFEVDLTVNYQDMEETLWRYLCVAQTNGVTPARQCLLEVKNDPRLVMRRLYDLYAGGCSPDDLLKLTINQDKRTKFYSHLYVGLYFEAENQIELSQQHIGQAVQEKIDDYMWYLACVHQKLRSPLFS</sequence>
<dbReference type="GeneID" id="83683549"/>
<dbReference type="RefSeq" id="WP_280652451.1">
    <property type="nucleotide sequence ID" value="NZ_JANQDL010000105.1"/>
</dbReference>
<evidence type="ECO:0000313" key="3">
    <source>
        <dbReference type="Proteomes" id="UP001159370"/>
    </source>
</evidence>
<organism evidence="2 3">
    <name type="scientific">Umezakia ovalisporum FSS-62</name>
    <dbReference type="NCBI Taxonomy" id="2971776"/>
    <lineage>
        <taxon>Bacteria</taxon>
        <taxon>Bacillati</taxon>
        <taxon>Cyanobacteriota</taxon>
        <taxon>Cyanophyceae</taxon>
        <taxon>Nostocales</taxon>
        <taxon>Nodulariaceae</taxon>
        <taxon>Umezakia</taxon>
    </lineage>
</organism>
<evidence type="ECO:0000256" key="1">
    <source>
        <dbReference type="PROSITE-ProRule" id="PRU00339"/>
    </source>
</evidence>
<evidence type="ECO:0000313" key="2">
    <source>
        <dbReference type="EMBL" id="MDH6065345.1"/>
    </source>
</evidence>
<dbReference type="PROSITE" id="PS50005">
    <property type="entry name" value="TPR"/>
    <property type="match status" value="1"/>
</dbReference>
<dbReference type="PANTHER" id="PTHR47908:SF2">
    <property type="entry name" value="TETRATRICOPEPTIDE REPEAT (TPR)-LIKE SUPERFAMILY PROTEIN"/>
    <property type="match status" value="1"/>
</dbReference>
<feature type="repeat" description="TPR" evidence="1">
    <location>
        <begin position="25"/>
        <end position="58"/>
    </location>
</feature>